<dbReference type="AlphaFoldDB" id="A0A832RS31"/>
<feature type="domain" description="CBS" evidence="5">
    <location>
        <begin position="446"/>
        <end position="499"/>
    </location>
</feature>
<dbReference type="InterPro" id="IPR051257">
    <property type="entry name" value="Diverse_CBS-Domain"/>
</dbReference>
<organism evidence="6 7">
    <name type="scientific">Methermicoccus shengliensis</name>
    <dbReference type="NCBI Taxonomy" id="660064"/>
    <lineage>
        <taxon>Archaea</taxon>
        <taxon>Methanobacteriati</taxon>
        <taxon>Methanobacteriota</taxon>
        <taxon>Stenosarchaea group</taxon>
        <taxon>Methanomicrobia</taxon>
        <taxon>Methanosarcinales</taxon>
        <taxon>Methermicoccaceae</taxon>
        <taxon>Methermicoccus</taxon>
    </lineage>
</organism>
<dbReference type="Proteomes" id="UP000600363">
    <property type="component" value="Unassembled WGS sequence"/>
</dbReference>
<name>A0A832RS31_9EURY</name>
<protein>
    <submittedName>
        <fullName evidence="6">CBS domain-containing protein</fullName>
    </submittedName>
</protein>
<evidence type="ECO:0000256" key="2">
    <source>
        <dbReference type="ARBA" id="ARBA00023122"/>
    </source>
</evidence>
<dbReference type="EMBL" id="DUIH01000002">
    <property type="protein sequence ID" value="HIH69130.1"/>
    <property type="molecule type" value="Genomic_DNA"/>
</dbReference>
<dbReference type="InterPro" id="IPR046342">
    <property type="entry name" value="CBS_dom_sf"/>
</dbReference>
<evidence type="ECO:0000256" key="1">
    <source>
        <dbReference type="ARBA" id="ARBA00022605"/>
    </source>
</evidence>
<keyword evidence="2 4" id="KW-0129">CBS domain</keyword>
<dbReference type="GO" id="GO:0009086">
    <property type="term" value="P:methionine biosynthetic process"/>
    <property type="evidence" value="ECO:0007669"/>
    <property type="project" value="UniProtKB-KW"/>
</dbReference>
<dbReference type="PIRSF" id="PIRSF004698">
    <property type="entry name" value="UCP004698_CBS_MJ0100"/>
    <property type="match status" value="1"/>
</dbReference>
<dbReference type="PROSITE" id="PS51371">
    <property type="entry name" value="CBS"/>
    <property type="match status" value="2"/>
</dbReference>
<reference evidence="6" key="1">
    <citation type="journal article" date="2020" name="bioRxiv">
        <title>A rank-normalized archaeal taxonomy based on genome phylogeny resolves widespread incomplete and uneven classifications.</title>
        <authorList>
            <person name="Rinke C."/>
            <person name="Chuvochina M."/>
            <person name="Mussig A.J."/>
            <person name="Chaumeil P.-A."/>
            <person name="Waite D.W."/>
            <person name="Whitman W.B."/>
            <person name="Parks D.H."/>
            <person name="Hugenholtz P."/>
        </authorList>
    </citation>
    <scope>NUCLEOTIDE SEQUENCE</scope>
    <source>
        <strain evidence="6">UBA12518</strain>
    </source>
</reference>
<gene>
    <name evidence="6" type="ORF">HA299_00675</name>
</gene>
<comment type="caution">
    <text evidence="6">The sequence shown here is derived from an EMBL/GenBank/DDBJ whole genome shotgun (WGS) entry which is preliminary data.</text>
</comment>
<dbReference type="SUPFAM" id="SSF54631">
    <property type="entry name" value="CBS-domain pair"/>
    <property type="match status" value="1"/>
</dbReference>
<evidence type="ECO:0000256" key="4">
    <source>
        <dbReference type="PROSITE-ProRule" id="PRU00703"/>
    </source>
</evidence>
<keyword evidence="3" id="KW-0486">Methionine biosynthesis</keyword>
<dbReference type="Gene3D" id="3.10.580.10">
    <property type="entry name" value="CBS-domain"/>
    <property type="match status" value="1"/>
</dbReference>
<dbReference type="Pfam" id="PF01837">
    <property type="entry name" value="HcyBio"/>
    <property type="match status" value="1"/>
</dbReference>
<dbReference type="InterPro" id="IPR016426">
    <property type="entry name" value="MA1821-like"/>
</dbReference>
<dbReference type="PANTHER" id="PTHR43080:SF2">
    <property type="entry name" value="CBS DOMAIN-CONTAINING PROTEIN"/>
    <property type="match status" value="1"/>
</dbReference>
<dbReference type="Pfam" id="PF00571">
    <property type="entry name" value="CBS"/>
    <property type="match status" value="2"/>
</dbReference>
<sequence length="499" mass="53798">MEKTVGEINERIVDGSVHVVDAIEMCDIVEELGAEGAAKEVDVVTTATFGAMCSSGAFFNLGHSDPPIKISRMWLNDVEAYAGLAAVDGYIGATQLSETAGLSYGGAHVIYDLVSGKSVHLRARGFGTDCYPAKEVETTITLDDLNQAVLLNPRNAYQRYNVATNSTDSTIYTYMGTLLPNYGNATFSGSGVLSPLCNDPTFQTIGVGTRIFLCGAQGYIIGEGTQHDPENGFATLMVKGNLKEMSPEFMRAATFEKYGVSMYVGIGVPIPIINERVAASCAVRDSDIITNVLDYGVPRRKRPVLAQVSYEQLRSGTIEVMGREIKTSPLSSFKKSIEIAHLLKEQIERGEFLLTQPVAPLTLKGSAKPMSQIERKTLVREVMTRNIITVHPDDGVADAATKLIRGDFNHLPVVDEGGRLVGIITSWDVSKAVANGASNGKVADVMTRKVISSSEDEPVESAAHRLHAHNISALPVLDSERRVIGMITSEDISRLVAGR</sequence>
<evidence type="ECO:0000313" key="7">
    <source>
        <dbReference type="Proteomes" id="UP000600363"/>
    </source>
</evidence>
<accession>A0A832RS31</accession>
<dbReference type="InterPro" id="IPR002708">
    <property type="entry name" value="HcyBio"/>
</dbReference>
<evidence type="ECO:0000313" key="6">
    <source>
        <dbReference type="EMBL" id="HIH69130.1"/>
    </source>
</evidence>
<evidence type="ECO:0000256" key="3">
    <source>
        <dbReference type="ARBA" id="ARBA00023167"/>
    </source>
</evidence>
<feature type="domain" description="CBS" evidence="5">
    <location>
        <begin position="383"/>
        <end position="442"/>
    </location>
</feature>
<evidence type="ECO:0000259" key="5">
    <source>
        <dbReference type="PROSITE" id="PS51371"/>
    </source>
</evidence>
<dbReference type="InterPro" id="IPR000644">
    <property type="entry name" value="CBS_dom"/>
</dbReference>
<dbReference type="SMART" id="SM00116">
    <property type="entry name" value="CBS"/>
    <property type="match status" value="2"/>
</dbReference>
<keyword evidence="1" id="KW-0028">Amino-acid biosynthesis</keyword>
<dbReference type="PANTHER" id="PTHR43080">
    <property type="entry name" value="CBS DOMAIN-CONTAINING PROTEIN CBSX3, MITOCHONDRIAL"/>
    <property type="match status" value="1"/>
</dbReference>
<proteinExistence type="predicted"/>